<evidence type="ECO:0000313" key="3">
    <source>
        <dbReference type="Proteomes" id="UP000619976"/>
    </source>
</evidence>
<name>A0ABS0W7U5_9GAMM</name>
<sequence>MNALKSKLSLITMALVLTGVSSQSMAAENAKVDFTARLVTATCDISANTAKVDLGTHAIGSLTTGDISTPIAEKGFNLVLNNCTKVFPGSAGEEGQAVETPVTIIATGNTLAGHNDLFSSSTATQVGVKLTSNYEGMLNTELTPNESVAVLNAKEGETEFVVPVTAGLMTTVKGDTLKAQDINVPVTFSVAYD</sequence>
<comment type="caution">
    <text evidence="2">The sequence shown here is derived from an EMBL/GenBank/DDBJ whole genome shotgun (WGS) entry which is preliminary data.</text>
</comment>
<organism evidence="2 3">
    <name type="scientific">Proteus penneri</name>
    <dbReference type="NCBI Taxonomy" id="102862"/>
    <lineage>
        <taxon>Bacteria</taxon>
        <taxon>Pseudomonadati</taxon>
        <taxon>Pseudomonadota</taxon>
        <taxon>Gammaproteobacteria</taxon>
        <taxon>Enterobacterales</taxon>
        <taxon>Morganellaceae</taxon>
        <taxon>Proteus</taxon>
    </lineage>
</organism>
<proteinExistence type="predicted"/>
<dbReference type="InterPro" id="IPR050263">
    <property type="entry name" value="Bact_Fimbrial_Adh_Pro"/>
</dbReference>
<dbReference type="Gene3D" id="2.60.40.1090">
    <property type="entry name" value="Fimbrial-type adhesion domain"/>
    <property type="match status" value="1"/>
</dbReference>
<keyword evidence="1" id="KW-0732">Signal</keyword>
<feature type="chain" id="PRO_5046388776" evidence="1">
    <location>
        <begin position="27"/>
        <end position="193"/>
    </location>
</feature>
<gene>
    <name evidence="2" type="ORF">JFQ69_10235</name>
</gene>
<dbReference type="GeneID" id="76522293"/>
<reference evidence="2 3" key="1">
    <citation type="submission" date="2020-12" db="EMBL/GenBank/DDBJ databases">
        <title>Enhanced detection system for hospital associated transmission using whole genome sequencing surveillance.</title>
        <authorList>
            <person name="Harrison L.H."/>
            <person name="Van Tyne D."/>
            <person name="Marsh J.W."/>
            <person name="Griffith M.P."/>
            <person name="Snyder D.J."/>
            <person name="Cooper V.S."/>
            <person name="Mustapha M."/>
        </authorList>
    </citation>
    <scope>NUCLEOTIDE SEQUENCE [LARGE SCALE GENOMIC DNA]</scope>
    <source>
        <strain evidence="2 3">PR00195</strain>
    </source>
</reference>
<dbReference type="PANTHER" id="PTHR33420:SF12">
    <property type="entry name" value="FIMBRIN-LIKE PROTEIN FIMI-RELATED"/>
    <property type="match status" value="1"/>
</dbReference>
<dbReference type="RefSeq" id="WP_006537524.1">
    <property type="nucleotide sequence ID" value="NZ_CAXOKJ010000006.1"/>
</dbReference>
<dbReference type="InterPro" id="IPR036937">
    <property type="entry name" value="Adhesion_dom_fimbrial_sf"/>
</dbReference>
<dbReference type="PANTHER" id="PTHR33420">
    <property type="entry name" value="FIMBRIAL SUBUNIT ELFA-RELATED"/>
    <property type="match status" value="1"/>
</dbReference>
<feature type="signal peptide" evidence="1">
    <location>
        <begin position="1"/>
        <end position="26"/>
    </location>
</feature>
<accession>A0ABS0W7U5</accession>
<evidence type="ECO:0000256" key="1">
    <source>
        <dbReference type="SAM" id="SignalP"/>
    </source>
</evidence>
<protein>
    <submittedName>
        <fullName evidence="2">Type 1 fimbrial protein</fullName>
    </submittedName>
</protein>
<dbReference type="SUPFAM" id="SSF49401">
    <property type="entry name" value="Bacterial adhesins"/>
    <property type="match status" value="1"/>
</dbReference>
<dbReference type="Proteomes" id="UP000619976">
    <property type="component" value="Unassembled WGS sequence"/>
</dbReference>
<dbReference type="InterPro" id="IPR008966">
    <property type="entry name" value="Adhesion_dom_sf"/>
</dbReference>
<evidence type="ECO:0000313" key="2">
    <source>
        <dbReference type="EMBL" id="MBJ2118039.1"/>
    </source>
</evidence>
<dbReference type="EMBL" id="JAEKCB010000004">
    <property type="protein sequence ID" value="MBJ2118039.1"/>
    <property type="molecule type" value="Genomic_DNA"/>
</dbReference>
<keyword evidence="3" id="KW-1185">Reference proteome</keyword>